<sequence length="305" mass="34942">MKLISVLSGNGFVMYNKALAHTVSVNGAIIFGQLCSSYESFGSKGMLTIKDRKEYFFLTSETLEEETALSYKQQLKAIKELEKAGYIETKVMGVPSKKYFSITDKIVQELLSEVNPSSDKREDLNVSTNPETVQQESESSLSKRETLALPKGNGKPVQKGSTIKKKNKKEQDKKNKDNIDNYQGTITKSLESNQFRSLMINEANEFYTQFTVGRWNKKQWNRLIEKFAEETIENGRYKNIPEDKIRGYVYKSLENICDHSDYKRSEEFSAYQEVMGEISSSGINENKLNSGLHKRIEFDNDELPY</sequence>
<evidence type="ECO:0000313" key="3">
    <source>
        <dbReference type="Proteomes" id="UP000006977"/>
    </source>
</evidence>
<reference evidence="2 3" key="1">
    <citation type="submission" date="2012-04" db="EMBL/GenBank/DDBJ databases">
        <title>The Genome Sequence of Bacillus cereus HuA4-10.</title>
        <authorList>
            <consortium name="The Broad Institute Genome Sequencing Platform"/>
            <consortium name="The Broad Institute Genome Sequencing Center for Infectious Disease"/>
            <person name="Feldgarden M."/>
            <person name="Van der Auwera G.A."/>
            <person name="Mahillon J."/>
            <person name="Duprez V."/>
            <person name="Timmery S."/>
            <person name="Mattelet C."/>
            <person name="Dierick K."/>
            <person name="Sun M."/>
            <person name="Yu Z."/>
            <person name="Zhu L."/>
            <person name="Hu X."/>
            <person name="Shank E.B."/>
            <person name="Swiecicka I."/>
            <person name="Hansen B.M."/>
            <person name="Andrup L."/>
            <person name="Young S.K."/>
            <person name="Zeng Q."/>
            <person name="Gargeya S."/>
            <person name="Fitzgerald M."/>
            <person name="Haas B."/>
            <person name="Abouelleil A."/>
            <person name="Alvarado L."/>
            <person name="Arachchi H.M."/>
            <person name="Berlin A."/>
            <person name="Chapman S.B."/>
            <person name="Goldberg J."/>
            <person name="Griggs A."/>
            <person name="Gujja S."/>
            <person name="Hansen M."/>
            <person name="Howarth C."/>
            <person name="Imamovic A."/>
            <person name="Larimer J."/>
            <person name="McCowen C."/>
            <person name="Montmayeur A."/>
            <person name="Murphy C."/>
            <person name="Neiman D."/>
            <person name="Pearson M."/>
            <person name="Priest M."/>
            <person name="Roberts A."/>
            <person name="Saif S."/>
            <person name="Shea T."/>
            <person name="Sisk P."/>
            <person name="Sykes S."/>
            <person name="Wortman J."/>
            <person name="Nusbaum C."/>
            <person name="Birren B."/>
        </authorList>
    </citation>
    <scope>NUCLEOTIDE SEQUENCE [LARGE SCALE GENOMIC DNA]</scope>
    <source>
        <strain evidence="2 3">HuA4-10</strain>
    </source>
</reference>
<dbReference type="EMBL" id="AHEA01000015">
    <property type="protein sequence ID" value="EJQ83827.1"/>
    <property type="molecule type" value="Genomic_DNA"/>
</dbReference>
<protein>
    <recommendedName>
        <fullName evidence="4">DnaD and phage-associated domain-containing protein</fullName>
    </recommendedName>
</protein>
<evidence type="ECO:0000256" key="1">
    <source>
        <dbReference type="SAM" id="MobiDB-lite"/>
    </source>
</evidence>
<feature type="region of interest" description="Disordered" evidence="1">
    <location>
        <begin position="117"/>
        <end position="181"/>
    </location>
</feature>
<dbReference type="RefSeq" id="WP_002145808.1">
    <property type="nucleotide sequence ID" value="NZ_JH792148.1"/>
</dbReference>
<gene>
    <name evidence="2" type="ORF">IGC_01353</name>
</gene>
<feature type="compositionally biased region" description="Polar residues" evidence="1">
    <location>
        <begin position="125"/>
        <end position="140"/>
    </location>
</feature>
<name>J8DXA7_BACCE</name>
<dbReference type="PATRIC" id="fig|1053206.3.peg.1376"/>
<evidence type="ECO:0000313" key="2">
    <source>
        <dbReference type="EMBL" id="EJQ83827.1"/>
    </source>
</evidence>
<dbReference type="HOGENOM" id="CLU_948816_0_0_9"/>
<evidence type="ECO:0008006" key="4">
    <source>
        <dbReference type="Google" id="ProtNLM"/>
    </source>
</evidence>
<dbReference type="Proteomes" id="UP000006977">
    <property type="component" value="Unassembled WGS sequence"/>
</dbReference>
<feature type="compositionally biased region" description="Basic and acidic residues" evidence="1">
    <location>
        <begin position="169"/>
        <end position="179"/>
    </location>
</feature>
<proteinExistence type="predicted"/>
<comment type="caution">
    <text evidence="2">The sequence shown here is derived from an EMBL/GenBank/DDBJ whole genome shotgun (WGS) entry which is preliminary data.</text>
</comment>
<organism evidence="2 3">
    <name type="scientific">Bacillus cereus HuA4-10</name>
    <dbReference type="NCBI Taxonomy" id="1053206"/>
    <lineage>
        <taxon>Bacteria</taxon>
        <taxon>Bacillati</taxon>
        <taxon>Bacillota</taxon>
        <taxon>Bacilli</taxon>
        <taxon>Bacillales</taxon>
        <taxon>Bacillaceae</taxon>
        <taxon>Bacillus</taxon>
        <taxon>Bacillus cereus group</taxon>
    </lineage>
</organism>
<dbReference type="AlphaFoldDB" id="J8DXA7"/>
<accession>J8DXA7</accession>